<keyword evidence="3" id="KW-1185">Reference proteome</keyword>
<protein>
    <submittedName>
        <fullName evidence="2">Uncharacterized protein</fullName>
    </submittedName>
</protein>
<keyword evidence="1" id="KW-0812">Transmembrane</keyword>
<feature type="transmembrane region" description="Helical" evidence="1">
    <location>
        <begin position="12"/>
        <end position="28"/>
    </location>
</feature>
<name>A0ABY0P1K6_9HYPH</name>
<accession>A0ABY0P1K6</accession>
<keyword evidence="1" id="KW-1133">Transmembrane helix</keyword>
<dbReference type="EMBL" id="FNBZ01000005">
    <property type="protein sequence ID" value="SDG75405.1"/>
    <property type="molecule type" value="Genomic_DNA"/>
</dbReference>
<sequence length="32" mass="3369">MLRDCPPDAKATLALIALSAICILGWLADLSL</sequence>
<evidence type="ECO:0000313" key="2">
    <source>
        <dbReference type="EMBL" id="SDG75405.1"/>
    </source>
</evidence>
<dbReference type="Proteomes" id="UP000199468">
    <property type="component" value="Unassembled WGS sequence"/>
</dbReference>
<evidence type="ECO:0000313" key="3">
    <source>
        <dbReference type="Proteomes" id="UP000199468"/>
    </source>
</evidence>
<keyword evidence="1" id="KW-0472">Membrane</keyword>
<organism evidence="2 3">
    <name type="scientific">Bosea robiniae</name>
    <dbReference type="NCBI Taxonomy" id="1036780"/>
    <lineage>
        <taxon>Bacteria</taxon>
        <taxon>Pseudomonadati</taxon>
        <taxon>Pseudomonadota</taxon>
        <taxon>Alphaproteobacteria</taxon>
        <taxon>Hyphomicrobiales</taxon>
        <taxon>Boseaceae</taxon>
        <taxon>Bosea</taxon>
    </lineage>
</organism>
<proteinExistence type="predicted"/>
<comment type="caution">
    <text evidence="2">The sequence shown here is derived from an EMBL/GenBank/DDBJ whole genome shotgun (WGS) entry which is preliminary data.</text>
</comment>
<gene>
    <name evidence="2" type="ORF">SAMN05421844_105175</name>
</gene>
<evidence type="ECO:0000256" key="1">
    <source>
        <dbReference type="SAM" id="Phobius"/>
    </source>
</evidence>
<reference evidence="2 3" key="1">
    <citation type="submission" date="2016-10" db="EMBL/GenBank/DDBJ databases">
        <authorList>
            <person name="Varghese N."/>
            <person name="Submissions S."/>
        </authorList>
    </citation>
    <scope>NUCLEOTIDE SEQUENCE [LARGE SCALE GENOMIC DNA]</scope>
    <source>
        <strain evidence="2 3">DSM 26672</strain>
    </source>
</reference>